<dbReference type="InterPro" id="IPR036961">
    <property type="entry name" value="Kinesin_motor_dom_sf"/>
</dbReference>
<dbReference type="Gene3D" id="3.40.850.10">
    <property type="entry name" value="Kinesin motor domain"/>
    <property type="match status" value="1"/>
</dbReference>
<evidence type="ECO:0000256" key="4">
    <source>
        <dbReference type="ARBA" id="ARBA00023212"/>
    </source>
</evidence>
<keyword evidence="2" id="KW-0963">Cytoplasm</keyword>
<dbReference type="GO" id="GO:0007018">
    <property type="term" value="P:microtubule-based movement"/>
    <property type="evidence" value="ECO:0007669"/>
    <property type="project" value="InterPro"/>
</dbReference>
<evidence type="ECO:0000256" key="1">
    <source>
        <dbReference type="ARBA" id="ARBA00004245"/>
    </source>
</evidence>
<accession>A0A7J7LPF4</accession>
<comment type="similarity">
    <text evidence="5">Belongs to the TRAFAC class myosin-kinesin ATPase superfamily. Kinesin family.</text>
</comment>
<dbReference type="InterPro" id="IPR027417">
    <property type="entry name" value="P-loop_NTPase"/>
</dbReference>
<dbReference type="OrthoDB" id="3176171at2759"/>
<keyword evidence="4" id="KW-0206">Cytoskeleton</keyword>
<evidence type="ECO:0000256" key="2">
    <source>
        <dbReference type="ARBA" id="ARBA00022490"/>
    </source>
</evidence>
<proteinExistence type="inferred from homology"/>
<evidence type="ECO:0000313" key="8">
    <source>
        <dbReference type="Proteomes" id="UP000541444"/>
    </source>
</evidence>
<dbReference type="Proteomes" id="UP000541444">
    <property type="component" value="Unassembled WGS sequence"/>
</dbReference>
<dbReference type="InterPro" id="IPR001752">
    <property type="entry name" value="Kinesin_motor_dom"/>
</dbReference>
<dbReference type="GO" id="GO:0005524">
    <property type="term" value="F:ATP binding"/>
    <property type="evidence" value="ECO:0007669"/>
    <property type="project" value="InterPro"/>
</dbReference>
<comment type="subcellular location">
    <subcellularLocation>
        <location evidence="1">Cytoplasm</location>
        <location evidence="1">Cytoskeleton</location>
    </subcellularLocation>
</comment>
<evidence type="ECO:0000256" key="3">
    <source>
        <dbReference type="ARBA" id="ARBA00023175"/>
    </source>
</evidence>
<dbReference type="PROSITE" id="PS50067">
    <property type="entry name" value="KINESIN_MOTOR_2"/>
    <property type="match status" value="1"/>
</dbReference>
<reference evidence="7 8" key="1">
    <citation type="journal article" date="2020" name="IScience">
        <title>Genome Sequencing of the Endangered Kingdonia uniflora (Circaeasteraceae, Ranunculales) Reveals Potential Mechanisms of Evolutionary Specialization.</title>
        <authorList>
            <person name="Sun Y."/>
            <person name="Deng T."/>
            <person name="Zhang A."/>
            <person name="Moore M.J."/>
            <person name="Landis J.B."/>
            <person name="Lin N."/>
            <person name="Zhang H."/>
            <person name="Zhang X."/>
            <person name="Huang J."/>
            <person name="Zhang X."/>
            <person name="Sun H."/>
            <person name="Wang H."/>
        </authorList>
    </citation>
    <scope>NUCLEOTIDE SEQUENCE [LARGE SCALE GENOMIC DNA]</scope>
    <source>
        <strain evidence="7">TB1705</strain>
        <tissue evidence="7">Leaf</tissue>
    </source>
</reference>
<dbReference type="EMBL" id="JACGCM010002116">
    <property type="protein sequence ID" value="KAF6144545.1"/>
    <property type="molecule type" value="Genomic_DNA"/>
</dbReference>
<dbReference type="GO" id="GO:0072686">
    <property type="term" value="C:mitotic spindle"/>
    <property type="evidence" value="ECO:0007669"/>
    <property type="project" value="TreeGrafter"/>
</dbReference>
<dbReference type="GO" id="GO:0090307">
    <property type="term" value="P:mitotic spindle assembly"/>
    <property type="evidence" value="ECO:0007669"/>
    <property type="project" value="TreeGrafter"/>
</dbReference>
<organism evidence="7 8">
    <name type="scientific">Kingdonia uniflora</name>
    <dbReference type="NCBI Taxonomy" id="39325"/>
    <lineage>
        <taxon>Eukaryota</taxon>
        <taxon>Viridiplantae</taxon>
        <taxon>Streptophyta</taxon>
        <taxon>Embryophyta</taxon>
        <taxon>Tracheophyta</taxon>
        <taxon>Spermatophyta</taxon>
        <taxon>Magnoliopsida</taxon>
        <taxon>Ranunculales</taxon>
        <taxon>Circaeasteraceae</taxon>
        <taxon>Kingdonia</taxon>
    </lineage>
</organism>
<dbReference type="SMART" id="SM00129">
    <property type="entry name" value="KISc"/>
    <property type="match status" value="1"/>
</dbReference>
<feature type="domain" description="Kinesin motor" evidence="6">
    <location>
        <begin position="1"/>
        <end position="117"/>
    </location>
</feature>
<dbReference type="PRINTS" id="PR00380">
    <property type="entry name" value="KINESINHEAVY"/>
</dbReference>
<dbReference type="InterPro" id="IPR047149">
    <property type="entry name" value="KIF11-like"/>
</dbReference>
<sequence>MKVTFLELYNEVLTDLLATEDSTKPMEDKQKKPISLMEDGKGGVTVRGLEEEVVHSANEICGLLEHGSAKRRTVDTLLNKHSSRSHSVFSITIHVKEATVDDEDPIKCGKLNLVDLADVRAAREKNGVYIPHERFVQDEVENKINLDSCNKSLQELQVNCCGSDTSSWSKLDLHLLEFWLSLCTSFGGSSFGCPTLHLRIRVSRVLESRIEKIRSICTSGVRAMKELDDTLQKKSSSNLEQIKSTICAQTMAVENFLITAVSKSEEIIRDIKNSLDEQKQLATLSAQQQEEGIVVYQSKVLGLQRSLVSTQVISEATTDFFNDLCYHSSKFLTTIEQNYTESSQKLSAFEKIFQVCIE</sequence>
<evidence type="ECO:0000313" key="7">
    <source>
        <dbReference type="EMBL" id="KAF6144545.1"/>
    </source>
</evidence>
<dbReference type="AlphaFoldDB" id="A0A7J7LPF4"/>
<evidence type="ECO:0000259" key="6">
    <source>
        <dbReference type="PROSITE" id="PS50067"/>
    </source>
</evidence>
<comment type="caution">
    <text evidence="7">The sequence shown here is derived from an EMBL/GenBank/DDBJ whole genome shotgun (WGS) entry which is preliminary data.</text>
</comment>
<dbReference type="SUPFAM" id="SSF52540">
    <property type="entry name" value="P-loop containing nucleoside triphosphate hydrolases"/>
    <property type="match status" value="1"/>
</dbReference>
<dbReference type="GO" id="GO:0008017">
    <property type="term" value="F:microtubule binding"/>
    <property type="evidence" value="ECO:0007669"/>
    <property type="project" value="InterPro"/>
</dbReference>
<dbReference type="GO" id="GO:0005876">
    <property type="term" value="C:spindle microtubule"/>
    <property type="evidence" value="ECO:0007669"/>
    <property type="project" value="TreeGrafter"/>
</dbReference>
<dbReference type="PANTHER" id="PTHR47970:SF32">
    <property type="entry name" value="KINESIN-LIKE PROTEIN KIN-5B"/>
    <property type="match status" value="1"/>
</dbReference>
<name>A0A7J7LPF4_9MAGN</name>
<comment type="caution">
    <text evidence="5">Lacks conserved residue(s) required for the propagation of feature annotation.</text>
</comment>
<protein>
    <recommendedName>
        <fullName evidence="6">Kinesin motor domain-containing protein</fullName>
    </recommendedName>
</protein>
<evidence type="ECO:0000256" key="5">
    <source>
        <dbReference type="PROSITE-ProRule" id="PRU00283"/>
    </source>
</evidence>
<dbReference type="Pfam" id="PF00225">
    <property type="entry name" value="Kinesin"/>
    <property type="match status" value="1"/>
</dbReference>
<dbReference type="GO" id="GO:0051231">
    <property type="term" value="P:spindle elongation"/>
    <property type="evidence" value="ECO:0007669"/>
    <property type="project" value="TreeGrafter"/>
</dbReference>
<dbReference type="GO" id="GO:0008574">
    <property type="term" value="F:plus-end-directed microtubule motor activity"/>
    <property type="evidence" value="ECO:0007669"/>
    <property type="project" value="TreeGrafter"/>
</dbReference>
<keyword evidence="8" id="KW-1185">Reference proteome</keyword>
<gene>
    <name evidence="7" type="ORF">GIB67_024008</name>
</gene>
<dbReference type="PANTHER" id="PTHR47970">
    <property type="entry name" value="KINESIN-LIKE PROTEIN KIF11"/>
    <property type="match status" value="1"/>
</dbReference>
<keyword evidence="3" id="KW-0505">Motor protein</keyword>